<name>A0A3B0CLD8_9BACL</name>
<proteinExistence type="predicted"/>
<accession>A0A3B0CLD8</accession>
<sequence>MRPSRNVSSSAESTIKLPSMQMFVSRSLFVTSLTIISMIKRSFPPIRRQILLSVRINHYITLNSGKGCMHMSGSEKKLEVSVVELTELLLIGMAVTVPFRHGDYSQIGRCKEEFRRRQGDIPNVIDHEAYYSPWYSCEVMFTYMFCLRVSSLEHIPEGMIGFSIPARHYVHVDYDGVSPFDPDPYGALRLFREKRGLKADKEAMVVEKFPFAGEDREGRVTVGIYAPSSGGL</sequence>
<evidence type="ECO:0000313" key="3">
    <source>
        <dbReference type="Proteomes" id="UP000282311"/>
    </source>
</evidence>
<dbReference type="InterPro" id="IPR011256">
    <property type="entry name" value="Reg_factor_effector_dom_sf"/>
</dbReference>
<dbReference type="Gene3D" id="3.20.80.10">
    <property type="entry name" value="Regulatory factor, effector binding domain"/>
    <property type="match status" value="1"/>
</dbReference>
<feature type="domain" description="Integron-associated effector binding protein" evidence="1">
    <location>
        <begin position="82"/>
        <end position="176"/>
    </location>
</feature>
<organism evidence="2 3">
    <name type="scientific">Paenibacillus ginsengarvi</name>
    <dbReference type="NCBI Taxonomy" id="400777"/>
    <lineage>
        <taxon>Bacteria</taxon>
        <taxon>Bacillati</taxon>
        <taxon>Bacillota</taxon>
        <taxon>Bacilli</taxon>
        <taxon>Bacillales</taxon>
        <taxon>Paenibacillaceae</taxon>
        <taxon>Paenibacillus</taxon>
    </lineage>
</organism>
<evidence type="ECO:0000313" key="2">
    <source>
        <dbReference type="EMBL" id="RKN86022.1"/>
    </source>
</evidence>
<dbReference type="EMBL" id="RBAH01000003">
    <property type="protein sequence ID" value="RKN86022.1"/>
    <property type="molecule type" value="Genomic_DNA"/>
</dbReference>
<gene>
    <name evidence="2" type="ORF">D7M11_05245</name>
</gene>
<comment type="caution">
    <text evidence="2">The sequence shown here is derived from an EMBL/GenBank/DDBJ whole genome shotgun (WGS) entry which is preliminary data.</text>
</comment>
<dbReference type="AlphaFoldDB" id="A0A3B0CLD8"/>
<reference evidence="2 3" key="1">
    <citation type="journal article" date="2007" name="Int. J. Syst. Evol. Microbiol.">
        <title>Paenibacillus ginsengarvi sp. nov., isolated from soil from ginseng cultivation.</title>
        <authorList>
            <person name="Yoon M.H."/>
            <person name="Ten L.N."/>
            <person name="Im W.T."/>
        </authorList>
    </citation>
    <scope>NUCLEOTIDE SEQUENCE [LARGE SCALE GENOMIC DNA]</scope>
    <source>
        <strain evidence="2 3">KCTC 13059</strain>
    </source>
</reference>
<evidence type="ECO:0000259" key="1">
    <source>
        <dbReference type="Pfam" id="PF14526"/>
    </source>
</evidence>
<dbReference type="Pfam" id="PF14526">
    <property type="entry name" value="Cass2"/>
    <property type="match status" value="1"/>
</dbReference>
<protein>
    <submittedName>
        <fullName evidence="2">AraC family transcriptional regulator</fullName>
    </submittedName>
</protein>
<keyword evidence="3" id="KW-1185">Reference proteome</keyword>
<dbReference type="InterPro" id="IPR029441">
    <property type="entry name" value="Cass2"/>
</dbReference>
<dbReference type="Proteomes" id="UP000282311">
    <property type="component" value="Unassembled WGS sequence"/>
</dbReference>